<gene>
    <name evidence="1" type="ORF">EVAR_45599_1</name>
</gene>
<evidence type="ECO:0000313" key="2">
    <source>
        <dbReference type="Proteomes" id="UP000299102"/>
    </source>
</evidence>
<evidence type="ECO:0000313" key="1">
    <source>
        <dbReference type="EMBL" id="GBP79643.1"/>
    </source>
</evidence>
<organism evidence="1 2">
    <name type="scientific">Eumeta variegata</name>
    <name type="common">Bagworm moth</name>
    <name type="synonym">Eumeta japonica</name>
    <dbReference type="NCBI Taxonomy" id="151549"/>
    <lineage>
        <taxon>Eukaryota</taxon>
        <taxon>Metazoa</taxon>
        <taxon>Ecdysozoa</taxon>
        <taxon>Arthropoda</taxon>
        <taxon>Hexapoda</taxon>
        <taxon>Insecta</taxon>
        <taxon>Pterygota</taxon>
        <taxon>Neoptera</taxon>
        <taxon>Endopterygota</taxon>
        <taxon>Lepidoptera</taxon>
        <taxon>Glossata</taxon>
        <taxon>Ditrysia</taxon>
        <taxon>Tineoidea</taxon>
        <taxon>Psychidae</taxon>
        <taxon>Oiketicinae</taxon>
        <taxon>Eumeta</taxon>
    </lineage>
</organism>
<sequence length="70" mass="7988">MRPKVGAVYTVRPRIGVPSACPLLRKPHVKLVLNIEVKNPRCLSFLLTPQENRPPRRLKKKSEVQTYVAV</sequence>
<dbReference type="AlphaFoldDB" id="A0A4C1YXE9"/>
<protein>
    <submittedName>
        <fullName evidence="1">Uncharacterized protein</fullName>
    </submittedName>
</protein>
<dbReference type="Proteomes" id="UP000299102">
    <property type="component" value="Unassembled WGS sequence"/>
</dbReference>
<accession>A0A4C1YXE9</accession>
<keyword evidence="2" id="KW-1185">Reference proteome</keyword>
<name>A0A4C1YXE9_EUMVA</name>
<reference evidence="1 2" key="1">
    <citation type="journal article" date="2019" name="Commun. Biol.">
        <title>The bagworm genome reveals a unique fibroin gene that provides high tensile strength.</title>
        <authorList>
            <person name="Kono N."/>
            <person name="Nakamura H."/>
            <person name="Ohtoshi R."/>
            <person name="Tomita M."/>
            <person name="Numata K."/>
            <person name="Arakawa K."/>
        </authorList>
    </citation>
    <scope>NUCLEOTIDE SEQUENCE [LARGE SCALE GENOMIC DNA]</scope>
</reference>
<proteinExistence type="predicted"/>
<comment type="caution">
    <text evidence="1">The sequence shown here is derived from an EMBL/GenBank/DDBJ whole genome shotgun (WGS) entry which is preliminary data.</text>
</comment>
<dbReference type="EMBL" id="BGZK01001422">
    <property type="protein sequence ID" value="GBP79643.1"/>
    <property type="molecule type" value="Genomic_DNA"/>
</dbReference>